<reference evidence="1 2" key="1">
    <citation type="submission" date="2023-05" db="EMBL/GenBank/DDBJ databases">
        <title>B98-5 Cell Line De Novo Hybrid Assembly: An Optical Mapping Approach.</title>
        <authorList>
            <person name="Kananen K."/>
            <person name="Auerbach J.A."/>
            <person name="Kautto E."/>
            <person name="Blachly J.S."/>
        </authorList>
    </citation>
    <scope>NUCLEOTIDE SEQUENCE [LARGE SCALE GENOMIC DNA]</scope>
    <source>
        <strain evidence="1">B95-8</strain>
        <tissue evidence="1">Cell line</tissue>
    </source>
</reference>
<gene>
    <name evidence="1" type="ORF">P7K49_002804</name>
</gene>
<proteinExistence type="predicted"/>
<name>A0ABQ9WL11_SAGOE</name>
<sequence length="142" mass="16162">MLEDQIHHVSYNSAVLLHHCENTAFSHSLQPLWKLPFRAFRTDARKIHTAPTRSMFLLRPLPILLATGGGYAGYRQYEKYRERELEKLGLEIPPKLAGHWESTDHTDPAVAVDLRDICLPPPMSMCLPFGLFIDLGLCNNLP</sequence>
<comment type="caution">
    <text evidence="1">The sequence shown here is derived from an EMBL/GenBank/DDBJ whole genome shotgun (WGS) entry which is preliminary data.</text>
</comment>
<keyword evidence="2" id="KW-1185">Reference proteome</keyword>
<evidence type="ECO:0008006" key="3">
    <source>
        <dbReference type="Google" id="ProtNLM"/>
    </source>
</evidence>
<protein>
    <recommendedName>
        <fullName evidence="3">Phosphatidylserine decarboxylase</fullName>
    </recommendedName>
</protein>
<dbReference type="EMBL" id="JASSZA010000001">
    <property type="protein sequence ID" value="KAK2121418.1"/>
    <property type="molecule type" value="Genomic_DNA"/>
</dbReference>
<evidence type="ECO:0000313" key="2">
    <source>
        <dbReference type="Proteomes" id="UP001266305"/>
    </source>
</evidence>
<organism evidence="1 2">
    <name type="scientific">Saguinus oedipus</name>
    <name type="common">Cotton-top tamarin</name>
    <name type="synonym">Oedipomidas oedipus</name>
    <dbReference type="NCBI Taxonomy" id="9490"/>
    <lineage>
        <taxon>Eukaryota</taxon>
        <taxon>Metazoa</taxon>
        <taxon>Chordata</taxon>
        <taxon>Craniata</taxon>
        <taxon>Vertebrata</taxon>
        <taxon>Euteleostomi</taxon>
        <taxon>Mammalia</taxon>
        <taxon>Eutheria</taxon>
        <taxon>Euarchontoglires</taxon>
        <taxon>Primates</taxon>
        <taxon>Haplorrhini</taxon>
        <taxon>Platyrrhini</taxon>
        <taxon>Cebidae</taxon>
        <taxon>Callitrichinae</taxon>
        <taxon>Saguinus</taxon>
    </lineage>
</organism>
<accession>A0ABQ9WL11</accession>
<dbReference type="Proteomes" id="UP001266305">
    <property type="component" value="Unassembled WGS sequence"/>
</dbReference>
<evidence type="ECO:0000313" key="1">
    <source>
        <dbReference type="EMBL" id="KAK2121418.1"/>
    </source>
</evidence>